<dbReference type="Gene3D" id="1.10.10.60">
    <property type="entry name" value="Homeodomain-like"/>
    <property type="match status" value="2"/>
</dbReference>
<dbReference type="InterPro" id="IPR009057">
    <property type="entry name" value="Homeodomain-like_sf"/>
</dbReference>
<dbReference type="InterPro" id="IPR018060">
    <property type="entry name" value="HTH_AraC"/>
</dbReference>
<gene>
    <name evidence="6" type="ORF">DLM86_17980</name>
</gene>
<feature type="transmembrane region" description="Helical" evidence="4">
    <location>
        <begin position="307"/>
        <end position="331"/>
    </location>
</feature>
<evidence type="ECO:0000256" key="1">
    <source>
        <dbReference type="ARBA" id="ARBA00023015"/>
    </source>
</evidence>
<feature type="domain" description="HTH araC/xylS-type" evidence="5">
    <location>
        <begin position="686"/>
        <end position="785"/>
    </location>
</feature>
<feature type="transmembrane region" description="Helical" evidence="4">
    <location>
        <begin position="12"/>
        <end position="37"/>
    </location>
</feature>
<evidence type="ECO:0000313" key="6">
    <source>
        <dbReference type="EMBL" id="PYI52897.1"/>
    </source>
</evidence>
<dbReference type="SUPFAM" id="SSF46689">
    <property type="entry name" value="Homeodomain-like"/>
    <property type="match status" value="1"/>
</dbReference>
<dbReference type="InterPro" id="IPR020449">
    <property type="entry name" value="Tscrpt_reg_AraC-type_HTH"/>
</dbReference>
<sequence length="789" mass="88199">MNVSHSLRSRKYLFNILLSVSILLVVTLTGATVTLYYHTEKTVLSIQKAANEKMLAQTVYSIDSTNELVKNAAISAYFDPDIAELMNADITRTYDLYQRIMALERIAKAFPFLHSVTVYNKTNGCYYSYSPNAIWPCTDEGVNGTIDRYVREHPDIPKLKLLPVSLRAASDGRSEIDFFSYFLFGPTTGEKGKPGSVIVNVKPDWLFAQLETIARLNDGGSGRLLLVNGDGSMYDPEAKRWLAPDGLSRQVKERMARSGATAQLFVSGTGESKAIVSYMASRANDWVVLSVQPYGQLFRDIMRMRGLSFGLIGLFIVLSLAGSVIISFKLYRPIETLLRTIRGHVREPVPAGGGGKDELAFISGAFQATVGRMQELVTEQQAQGRLVQSYLLKKWIADSESLTPLDFLEIEEQCDFRLPEGSRLQVALLQIDNYREFASRVDERDRHAYKFAVGNIAGEMLSGLRRTAVIDMSHDHLVALMRIDPGEPGDAQDDALPDALAERLRAIQQAVSRYYRISLSAALSAPCDRYRDVSRSYGQALELGKYRLIFGRGALITPQSVERNERSGPYEPAPALEKKLAESIKSGRREAALEAIDEWFAGIAGLRSDQMVFGLFHLSAHLSRTFGELNASRVQQLRYDAQHAAQRLAAAESLDEARRFVRETVGGLLDESKTTTAELTHRLIVDTVKQMVDARYPDPGLCLQQIASAVRLSPAHASKLFKQHAGLSIPEYITEVRLRHALRLLADEHYSVNAVMEKVGFENQSYFFRLFKKKFGSTPKEYRMKNALQ</sequence>
<keyword evidence="4" id="KW-0812">Transmembrane</keyword>
<dbReference type="EMBL" id="QJVJ01000008">
    <property type="protein sequence ID" value="PYI52897.1"/>
    <property type="molecule type" value="Genomic_DNA"/>
</dbReference>
<evidence type="ECO:0000256" key="2">
    <source>
        <dbReference type="ARBA" id="ARBA00023125"/>
    </source>
</evidence>
<protein>
    <recommendedName>
        <fullName evidence="5">HTH araC/xylS-type domain-containing protein</fullName>
    </recommendedName>
</protein>
<name>A0A2V5KP44_9BACL</name>
<keyword evidence="3" id="KW-0804">Transcription</keyword>
<organism evidence="6 7">
    <name type="scientific">Paenibacillus flagellatus</name>
    <dbReference type="NCBI Taxonomy" id="2211139"/>
    <lineage>
        <taxon>Bacteria</taxon>
        <taxon>Bacillati</taxon>
        <taxon>Bacillota</taxon>
        <taxon>Bacilli</taxon>
        <taxon>Bacillales</taxon>
        <taxon>Paenibacillaceae</taxon>
        <taxon>Paenibacillus</taxon>
    </lineage>
</organism>
<accession>A0A2V5KP44</accession>
<dbReference type="AlphaFoldDB" id="A0A2V5KP44"/>
<dbReference type="CDD" id="cd18774">
    <property type="entry name" value="PDC2_HK_sensor"/>
    <property type="match status" value="1"/>
</dbReference>
<evidence type="ECO:0000256" key="3">
    <source>
        <dbReference type="ARBA" id="ARBA00023163"/>
    </source>
</evidence>
<dbReference type="SMART" id="SM00342">
    <property type="entry name" value="HTH_ARAC"/>
    <property type="match status" value="1"/>
</dbReference>
<keyword evidence="4" id="KW-1133">Transmembrane helix</keyword>
<evidence type="ECO:0000259" key="5">
    <source>
        <dbReference type="PROSITE" id="PS01124"/>
    </source>
</evidence>
<dbReference type="Pfam" id="PF17853">
    <property type="entry name" value="GGDEF_2"/>
    <property type="match status" value="1"/>
</dbReference>
<evidence type="ECO:0000313" key="7">
    <source>
        <dbReference type="Proteomes" id="UP000247476"/>
    </source>
</evidence>
<dbReference type="GO" id="GO:0043565">
    <property type="term" value="F:sequence-specific DNA binding"/>
    <property type="evidence" value="ECO:0007669"/>
    <property type="project" value="InterPro"/>
</dbReference>
<keyword evidence="7" id="KW-1185">Reference proteome</keyword>
<dbReference type="PANTHER" id="PTHR43280:SF10">
    <property type="entry name" value="REGULATORY PROTEIN POCR"/>
    <property type="match status" value="1"/>
</dbReference>
<keyword evidence="4" id="KW-0472">Membrane</keyword>
<proteinExistence type="predicted"/>
<evidence type="ECO:0000256" key="4">
    <source>
        <dbReference type="SAM" id="Phobius"/>
    </source>
</evidence>
<dbReference type="GO" id="GO:0003700">
    <property type="term" value="F:DNA-binding transcription factor activity"/>
    <property type="evidence" value="ECO:0007669"/>
    <property type="project" value="InterPro"/>
</dbReference>
<dbReference type="Pfam" id="PF12833">
    <property type="entry name" value="HTH_18"/>
    <property type="match status" value="1"/>
</dbReference>
<dbReference type="PANTHER" id="PTHR43280">
    <property type="entry name" value="ARAC-FAMILY TRANSCRIPTIONAL REGULATOR"/>
    <property type="match status" value="1"/>
</dbReference>
<dbReference type="Proteomes" id="UP000247476">
    <property type="component" value="Unassembled WGS sequence"/>
</dbReference>
<dbReference type="OrthoDB" id="2484341at2"/>
<keyword evidence="2" id="KW-0238">DNA-binding</keyword>
<dbReference type="PROSITE" id="PS01124">
    <property type="entry name" value="HTH_ARAC_FAMILY_2"/>
    <property type="match status" value="1"/>
</dbReference>
<keyword evidence="1" id="KW-0805">Transcription regulation</keyword>
<dbReference type="PRINTS" id="PR00032">
    <property type="entry name" value="HTHARAC"/>
</dbReference>
<comment type="caution">
    <text evidence="6">The sequence shown here is derived from an EMBL/GenBank/DDBJ whole genome shotgun (WGS) entry which is preliminary data.</text>
</comment>
<dbReference type="InterPro" id="IPR041522">
    <property type="entry name" value="CdaR_GGDEF"/>
</dbReference>
<reference evidence="6 7" key="1">
    <citation type="submission" date="2018-05" db="EMBL/GenBank/DDBJ databases">
        <title>Paenibacillus flagellatus sp. nov., isolated from selenium mineral soil.</title>
        <authorList>
            <person name="Dai X."/>
        </authorList>
    </citation>
    <scope>NUCLEOTIDE SEQUENCE [LARGE SCALE GENOMIC DNA]</scope>
    <source>
        <strain evidence="6 7">DXL2</strain>
    </source>
</reference>